<dbReference type="OrthoDB" id="6876592at2"/>
<keyword evidence="4" id="KW-1185">Reference proteome</keyword>
<reference evidence="3 4" key="1">
    <citation type="submission" date="2017-11" db="EMBL/GenBank/DDBJ databases">
        <title>Draft genome sequence of environmental isolate Aeromonas cavernicola sp. nov. MDC 2508.</title>
        <authorList>
            <person name="Colston S.M."/>
            <person name="Navarro A."/>
            <person name="Martinez-Murcia A.J."/>
            <person name="Graf J."/>
        </authorList>
    </citation>
    <scope>NUCLEOTIDE SEQUENCE [LARGE SCALE GENOMIC DNA]</scope>
    <source>
        <strain evidence="3 4">MDC 2508</strain>
    </source>
</reference>
<evidence type="ECO:0000256" key="1">
    <source>
        <dbReference type="SAM" id="Coils"/>
    </source>
</evidence>
<feature type="coiled-coil region" evidence="1">
    <location>
        <begin position="53"/>
        <end position="107"/>
    </location>
</feature>
<feature type="transmembrane region" description="Helical" evidence="2">
    <location>
        <begin position="21"/>
        <end position="42"/>
    </location>
</feature>
<keyword evidence="2" id="KW-0812">Transmembrane</keyword>
<evidence type="ECO:0000313" key="4">
    <source>
        <dbReference type="Proteomes" id="UP000235861"/>
    </source>
</evidence>
<organism evidence="3 4">
    <name type="scientific">Aeromonas cavernicola</name>
    <dbReference type="NCBI Taxonomy" id="1006623"/>
    <lineage>
        <taxon>Bacteria</taxon>
        <taxon>Pseudomonadati</taxon>
        <taxon>Pseudomonadota</taxon>
        <taxon>Gammaproteobacteria</taxon>
        <taxon>Aeromonadales</taxon>
        <taxon>Aeromonadaceae</taxon>
        <taxon>Aeromonas</taxon>
    </lineage>
</organism>
<comment type="caution">
    <text evidence="3">The sequence shown here is derived from an EMBL/GenBank/DDBJ whole genome shotgun (WGS) entry which is preliminary data.</text>
</comment>
<dbReference type="Proteomes" id="UP000235861">
    <property type="component" value="Unassembled WGS sequence"/>
</dbReference>
<keyword evidence="2" id="KW-1133">Transmembrane helix</keyword>
<sequence>MKRQLNLYSAEYRPKRQWASLNQMVLAWSVALLGVLLVGGGYEWQQRRVSQALAQTQIELERQQGDAQRLDSALAQHQADPLLQQQLAALEEDVAAKNELLRQLSSLSLQKDQGYAELMADLARIRSPHLSLQRIEINQGHINLSGLADSSEDVPAWVNRFKQTPSLAGKQFGELTLMRDKEGQLVFQLGAVAREKS</sequence>
<evidence type="ECO:0000256" key="2">
    <source>
        <dbReference type="SAM" id="Phobius"/>
    </source>
</evidence>
<protein>
    <submittedName>
        <fullName evidence="3">MSHA biogenesis protein MshI</fullName>
    </submittedName>
</protein>
<name>A0A2H9U2H2_9GAMM</name>
<dbReference type="EMBL" id="PGGC01000131">
    <property type="protein sequence ID" value="PJG58169.1"/>
    <property type="molecule type" value="Genomic_DNA"/>
</dbReference>
<evidence type="ECO:0000313" key="3">
    <source>
        <dbReference type="EMBL" id="PJG58169.1"/>
    </source>
</evidence>
<dbReference type="InterPro" id="IPR007813">
    <property type="entry name" value="PilN"/>
</dbReference>
<accession>A0A2H9U2H2</accession>
<dbReference type="RefSeq" id="WP_100294757.1">
    <property type="nucleotide sequence ID" value="NZ_PGGC01000131.1"/>
</dbReference>
<gene>
    <name evidence="3" type="ORF">CUC53_14185</name>
</gene>
<dbReference type="AlphaFoldDB" id="A0A2H9U2H2"/>
<dbReference type="Pfam" id="PF05137">
    <property type="entry name" value="PilN"/>
    <property type="match status" value="1"/>
</dbReference>
<proteinExistence type="predicted"/>
<keyword evidence="1" id="KW-0175">Coiled coil</keyword>
<keyword evidence="2" id="KW-0472">Membrane</keyword>